<dbReference type="AlphaFoldDB" id="A0A1S0U081"/>
<reference evidence="1" key="1">
    <citation type="submission" date="2012-04" db="EMBL/GenBank/DDBJ databases">
        <title>The Genome Sequence of Loa loa.</title>
        <authorList>
            <consortium name="The Broad Institute Genome Sequencing Platform"/>
            <consortium name="Broad Institute Genome Sequencing Center for Infectious Disease"/>
            <person name="Nutman T.B."/>
            <person name="Fink D.L."/>
            <person name="Russ C."/>
            <person name="Young S."/>
            <person name="Zeng Q."/>
            <person name="Gargeya S."/>
            <person name="Alvarado L."/>
            <person name="Berlin A."/>
            <person name="Chapman S.B."/>
            <person name="Chen Z."/>
            <person name="Freedman E."/>
            <person name="Gellesch M."/>
            <person name="Goldberg J."/>
            <person name="Griggs A."/>
            <person name="Gujja S."/>
            <person name="Heilman E.R."/>
            <person name="Heiman D."/>
            <person name="Howarth C."/>
            <person name="Mehta T."/>
            <person name="Neiman D."/>
            <person name="Pearson M."/>
            <person name="Roberts A."/>
            <person name="Saif S."/>
            <person name="Shea T."/>
            <person name="Shenoy N."/>
            <person name="Sisk P."/>
            <person name="Stolte C."/>
            <person name="Sykes S."/>
            <person name="White J."/>
            <person name="Yandava C."/>
            <person name="Haas B."/>
            <person name="Henn M.R."/>
            <person name="Nusbaum C."/>
            <person name="Birren B."/>
        </authorList>
    </citation>
    <scope>NUCLEOTIDE SEQUENCE [LARGE SCALE GENOMIC DNA]</scope>
</reference>
<dbReference type="CTD" id="9942620"/>
<protein>
    <submittedName>
        <fullName evidence="1">Uncharacterized protein</fullName>
    </submittedName>
</protein>
<dbReference type="EMBL" id="JH712071">
    <property type="protein sequence ID" value="EFO23271.1"/>
    <property type="molecule type" value="Genomic_DNA"/>
</dbReference>
<organism evidence="1">
    <name type="scientific">Loa loa</name>
    <name type="common">Eye worm</name>
    <name type="synonym">Filaria loa</name>
    <dbReference type="NCBI Taxonomy" id="7209"/>
    <lineage>
        <taxon>Eukaryota</taxon>
        <taxon>Metazoa</taxon>
        <taxon>Ecdysozoa</taxon>
        <taxon>Nematoda</taxon>
        <taxon>Chromadorea</taxon>
        <taxon>Rhabditida</taxon>
        <taxon>Spirurina</taxon>
        <taxon>Spiruromorpha</taxon>
        <taxon>Filarioidea</taxon>
        <taxon>Onchocercidae</taxon>
        <taxon>Loa</taxon>
    </lineage>
</organism>
<dbReference type="GeneID" id="9942620"/>
<gene>
    <name evidence="1" type="ORF">LOAG_05215</name>
</gene>
<dbReference type="OrthoDB" id="5856481at2759"/>
<dbReference type="KEGG" id="loa:LOAG_05215"/>
<name>A0A1S0U081_LOALO</name>
<dbReference type="RefSeq" id="XP_003140800.1">
    <property type="nucleotide sequence ID" value="XM_003140752.1"/>
</dbReference>
<accession>A0A1S0U081</accession>
<sequence length="160" mass="19860">MYLLWSPLWRRKSTTLQSRYRDDHYKLKPIEQFLKKHKLLLYCGPQNLFISMKSHSRPFLNTKRAREVRHLTRFKRDYQNTKTQKKNMLLVHYLVKRIASTHSINFHDMSSHYCCNIFPNLKFRFECDWMIYDRWSLSCRSKKQKVWMTINDLRRTEQHE</sequence>
<proteinExistence type="predicted"/>
<dbReference type="InParanoid" id="A0A1S0U081"/>
<evidence type="ECO:0000313" key="1">
    <source>
        <dbReference type="EMBL" id="EFO23271.1"/>
    </source>
</evidence>